<dbReference type="eggNOG" id="ENOG502RYS1">
    <property type="taxonomic scope" value="Eukaryota"/>
</dbReference>
<protein>
    <submittedName>
        <fullName evidence="2">Uncharacterized protein</fullName>
    </submittedName>
</protein>
<proteinExistence type="predicted"/>
<sequence>MLAPLPLHSRASRPLQCISLVLGRLPVKCCLYPLTETVSTKGRLVYTLTMLSASWRRVAAGAAAGAAVVGAVSYRGKISAMPQSWKDKVRHEAFRPAYNNPPRNYPSPQPLFSPSFDFPKKMPPEDYKELPWMKIDFKTEPKKYLWALLDYCFEGNTECDFRVEDNRVRRWYYAPWLASRPFGREPIHGLTMDRPSNPGYIAKEDKAWEQTWAAGFYNSYGGYTIGRFWENPGKPTLTANVSFPPGTVSFKILFTQATERDVPSLEGSKVWQAAIGVPDPPIPPTASSSEAARILEQTMSARDRGPDPYPLRLIQVDVMVRDPRSEIGWVFGTFMYHKDVPAADPWRRLVPMTLQWGNDPDLTPEMYYEQGRRPTETWTNPSVRELRLLPKGRPYLGYLERANGIVDGFTSACASCHSTASAPVDRASRDGEASEQTAPGMTPDTMRWFRNVKCGEPFQEGVLSLDYSMQLNSGFGGYRQWLRRNPEPKPALSRLACFK</sequence>
<dbReference type="AlphaFoldDB" id="C3ZWT5"/>
<gene>
    <name evidence="2" type="ORF">BRAFLDRAFT_102119</name>
</gene>
<dbReference type="InParanoid" id="C3ZWT5"/>
<dbReference type="EMBL" id="GG666703">
    <property type="protein sequence ID" value="EEN43004.1"/>
    <property type="molecule type" value="Genomic_DNA"/>
</dbReference>
<evidence type="ECO:0000313" key="2">
    <source>
        <dbReference type="EMBL" id="EEN43004.1"/>
    </source>
</evidence>
<reference evidence="2" key="1">
    <citation type="journal article" date="2008" name="Nature">
        <title>The amphioxus genome and the evolution of the chordate karyotype.</title>
        <authorList>
            <consortium name="US DOE Joint Genome Institute (JGI-PGF)"/>
            <person name="Putnam N.H."/>
            <person name="Butts T."/>
            <person name="Ferrier D.E.K."/>
            <person name="Furlong R.F."/>
            <person name="Hellsten U."/>
            <person name="Kawashima T."/>
            <person name="Robinson-Rechavi M."/>
            <person name="Shoguchi E."/>
            <person name="Terry A."/>
            <person name="Yu J.-K."/>
            <person name="Benito-Gutierrez E.L."/>
            <person name="Dubchak I."/>
            <person name="Garcia-Fernandez J."/>
            <person name="Gibson-Brown J.J."/>
            <person name="Grigoriev I.V."/>
            <person name="Horton A.C."/>
            <person name="de Jong P.J."/>
            <person name="Jurka J."/>
            <person name="Kapitonov V.V."/>
            <person name="Kohara Y."/>
            <person name="Kuroki Y."/>
            <person name="Lindquist E."/>
            <person name="Lucas S."/>
            <person name="Osoegawa K."/>
            <person name="Pennacchio L.A."/>
            <person name="Salamov A.A."/>
            <person name="Satou Y."/>
            <person name="Sauka-Spengler T."/>
            <person name="Schmutz J."/>
            <person name="Shin-I T."/>
            <person name="Toyoda A."/>
            <person name="Bronner-Fraser M."/>
            <person name="Fujiyama A."/>
            <person name="Holland L.Z."/>
            <person name="Holland P.W.H."/>
            <person name="Satoh N."/>
            <person name="Rokhsar D.S."/>
        </authorList>
    </citation>
    <scope>NUCLEOTIDE SEQUENCE [LARGE SCALE GENOMIC DNA]</scope>
    <source>
        <strain evidence="2">S238N-H82</strain>
        <tissue evidence="2">Testes</tissue>
    </source>
</reference>
<name>C3ZWT5_BRAFL</name>
<evidence type="ECO:0000256" key="1">
    <source>
        <dbReference type="SAM" id="MobiDB-lite"/>
    </source>
</evidence>
<feature type="region of interest" description="Disordered" evidence="1">
    <location>
        <begin position="420"/>
        <end position="442"/>
    </location>
</feature>
<organism>
    <name type="scientific">Branchiostoma floridae</name>
    <name type="common">Florida lancelet</name>
    <name type="synonym">Amphioxus</name>
    <dbReference type="NCBI Taxonomy" id="7739"/>
    <lineage>
        <taxon>Eukaryota</taxon>
        <taxon>Metazoa</taxon>
        <taxon>Chordata</taxon>
        <taxon>Cephalochordata</taxon>
        <taxon>Leptocardii</taxon>
        <taxon>Amphioxiformes</taxon>
        <taxon>Branchiostomatidae</taxon>
        <taxon>Branchiostoma</taxon>
    </lineage>
</organism>
<accession>C3ZWT5</accession>